<dbReference type="FunFam" id="3.40.50.2300:FF:000001">
    <property type="entry name" value="DNA-binding response regulator PhoB"/>
    <property type="match status" value="1"/>
</dbReference>
<feature type="domain" description="Response regulatory" evidence="10">
    <location>
        <begin position="4"/>
        <end position="117"/>
    </location>
</feature>
<evidence type="ECO:0000256" key="2">
    <source>
        <dbReference type="ARBA" id="ARBA00022553"/>
    </source>
</evidence>
<evidence type="ECO:0000256" key="4">
    <source>
        <dbReference type="ARBA" id="ARBA00023015"/>
    </source>
</evidence>
<dbReference type="PROSITE" id="PS50110">
    <property type="entry name" value="RESPONSE_REGULATORY"/>
    <property type="match status" value="1"/>
</dbReference>
<feature type="DNA-binding region" description="OmpR/PhoB-type" evidence="9">
    <location>
        <begin position="130"/>
        <end position="229"/>
    </location>
</feature>
<evidence type="ECO:0000313" key="13">
    <source>
        <dbReference type="Proteomes" id="UP000324781"/>
    </source>
</evidence>
<dbReference type="CDD" id="cd00383">
    <property type="entry name" value="trans_reg_C"/>
    <property type="match status" value="1"/>
</dbReference>
<dbReference type="GO" id="GO:0005829">
    <property type="term" value="C:cytosol"/>
    <property type="evidence" value="ECO:0007669"/>
    <property type="project" value="TreeGrafter"/>
</dbReference>
<dbReference type="GO" id="GO:0006355">
    <property type="term" value="P:regulation of DNA-templated transcription"/>
    <property type="evidence" value="ECO:0007669"/>
    <property type="project" value="InterPro"/>
</dbReference>
<evidence type="ECO:0000259" key="10">
    <source>
        <dbReference type="PROSITE" id="PS50110"/>
    </source>
</evidence>
<dbReference type="InterPro" id="IPR001789">
    <property type="entry name" value="Sig_transdc_resp-reg_receiver"/>
</dbReference>
<dbReference type="InterPro" id="IPR036388">
    <property type="entry name" value="WH-like_DNA-bd_sf"/>
</dbReference>
<dbReference type="Gene3D" id="6.10.250.690">
    <property type="match status" value="1"/>
</dbReference>
<evidence type="ECO:0000256" key="1">
    <source>
        <dbReference type="ARBA" id="ARBA00018672"/>
    </source>
</evidence>
<keyword evidence="6" id="KW-0804">Transcription</keyword>
<dbReference type="PROSITE" id="PS51755">
    <property type="entry name" value="OMPR_PHOB"/>
    <property type="match status" value="1"/>
</dbReference>
<evidence type="ECO:0000259" key="11">
    <source>
        <dbReference type="PROSITE" id="PS51755"/>
    </source>
</evidence>
<keyword evidence="13" id="KW-1185">Reference proteome</keyword>
<evidence type="ECO:0000256" key="6">
    <source>
        <dbReference type="ARBA" id="ARBA00023163"/>
    </source>
</evidence>
<dbReference type="SMART" id="SM00448">
    <property type="entry name" value="REC"/>
    <property type="match status" value="1"/>
</dbReference>
<evidence type="ECO:0000256" key="3">
    <source>
        <dbReference type="ARBA" id="ARBA00023012"/>
    </source>
</evidence>
<dbReference type="OrthoDB" id="9802426at2"/>
<dbReference type="GO" id="GO:0032993">
    <property type="term" value="C:protein-DNA complex"/>
    <property type="evidence" value="ECO:0007669"/>
    <property type="project" value="TreeGrafter"/>
</dbReference>
<dbReference type="PANTHER" id="PTHR48111:SF40">
    <property type="entry name" value="PHOSPHATE REGULON TRANSCRIPTIONAL REGULATORY PROTEIN PHOB"/>
    <property type="match status" value="1"/>
</dbReference>
<dbReference type="RefSeq" id="WP_149679000.1">
    <property type="nucleotide sequence ID" value="NZ_DAONMB010000102.1"/>
</dbReference>
<dbReference type="GO" id="GO:0000976">
    <property type="term" value="F:transcription cis-regulatory region binding"/>
    <property type="evidence" value="ECO:0007669"/>
    <property type="project" value="TreeGrafter"/>
</dbReference>
<evidence type="ECO:0000256" key="9">
    <source>
        <dbReference type="PROSITE-ProRule" id="PRU01091"/>
    </source>
</evidence>
<dbReference type="Proteomes" id="UP000324781">
    <property type="component" value="Unassembled WGS sequence"/>
</dbReference>
<dbReference type="FunFam" id="1.10.10.10:FF:000018">
    <property type="entry name" value="DNA-binding response regulator ResD"/>
    <property type="match status" value="1"/>
</dbReference>
<dbReference type="InterPro" id="IPR016032">
    <property type="entry name" value="Sig_transdc_resp-reg_C-effctor"/>
</dbReference>
<keyword evidence="4" id="KW-0805">Transcription regulation</keyword>
<keyword evidence="2 8" id="KW-0597">Phosphoprotein</keyword>
<keyword evidence="3" id="KW-0902">Two-component regulatory system</keyword>
<dbReference type="Gene3D" id="3.40.50.2300">
    <property type="match status" value="1"/>
</dbReference>
<dbReference type="SUPFAM" id="SSF52172">
    <property type="entry name" value="CheY-like"/>
    <property type="match status" value="1"/>
</dbReference>
<dbReference type="GO" id="GO:0000156">
    <property type="term" value="F:phosphorelay response regulator activity"/>
    <property type="evidence" value="ECO:0007669"/>
    <property type="project" value="TreeGrafter"/>
</dbReference>
<feature type="modified residue" description="4-aspartylphosphate" evidence="8">
    <location>
        <position position="53"/>
    </location>
</feature>
<dbReference type="InterPro" id="IPR039420">
    <property type="entry name" value="WalR-like"/>
</dbReference>
<dbReference type="PANTHER" id="PTHR48111">
    <property type="entry name" value="REGULATOR OF RPOS"/>
    <property type="match status" value="1"/>
</dbReference>
<dbReference type="InterPro" id="IPR001867">
    <property type="entry name" value="OmpR/PhoB-type_DNA-bd"/>
</dbReference>
<evidence type="ECO:0000256" key="8">
    <source>
        <dbReference type="PROSITE-ProRule" id="PRU00169"/>
    </source>
</evidence>
<evidence type="ECO:0000256" key="5">
    <source>
        <dbReference type="ARBA" id="ARBA00023125"/>
    </source>
</evidence>
<dbReference type="SMART" id="SM00862">
    <property type="entry name" value="Trans_reg_C"/>
    <property type="match status" value="1"/>
</dbReference>
<protein>
    <recommendedName>
        <fullName evidence="1">Stage 0 sporulation protein A homolog</fullName>
    </recommendedName>
</protein>
<dbReference type="InterPro" id="IPR011006">
    <property type="entry name" value="CheY-like_superfamily"/>
</dbReference>
<dbReference type="AlphaFoldDB" id="A0A1M6HHU0"/>
<comment type="function">
    <text evidence="7">May play the central regulatory role in sporulation. It may be an element of the effector pathway responsible for the activation of sporulation genes in response to nutritional stress. Spo0A may act in concert with spo0H (a sigma factor) to control the expression of some genes that are critical to the sporulation process.</text>
</comment>
<sequence length="231" mass="27018">MKRKILIVDDEKNIVDILKYNLQKESFETLEAYDGRQAIEIAEREKPDLIILDIMLPEMDGFTVCRKLRQTMQTPILMLTAREEEVDKVLGLELGADDYITKPFSPRELMARVKANLRRVIDEAAPAKTDDVIKIADLEININRYEVKRGEQVIELTLREFELVKFLAMQKGQIFSRENLLEKVWGYEYFGDVRTVDVTVRRLREKLEKDPSKPEYILTKRGVGYYFNPAL</sequence>
<evidence type="ECO:0000256" key="7">
    <source>
        <dbReference type="ARBA" id="ARBA00024867"/>
    </source>
</evidence>
<name>A0A1M6HHU0_9FIRM</name>
<reference evidence="12 13" key="1">
    <citation type="submission" date="2016-11" db="EMBL/GenBank/DDBJ databases">
        <authorList>
            <person name="Varghese N."/>
            <person name="Submissions S."/>
        </authorList>
    </citation>
    <scope>NUCLEOTIDE SEQUENCE [LARGE SCALE GENOMIC DNA]</scope>
    <source>
        <strain evidence="12 13">DSM 19027</strain>
    </source>
</reference>
<keyword evidence="5 9" id="KW-0238">DNA-binding</keyword>
<proteinExistence type="predicted"/>
<feature type="domain" description="OmpR/PhoB-type" evidence="11">
    <location>
        <begin position="130"/>
        <end position="229"/>
    </location>
</feature>
<dbReference type="Pfam" id="PF00072">
    <property type="entry name" value="Response_reg"/>
    <property type="match status" value="1"/>
</dbReference>
<gene>
    <name evidence="12" type="ORF">SAMN05444373_103229</name>
</gene>
<dbReference type="Gene3D" id="1.10.10.10">
    <property type="entry name" value="Winged helix-like DNA-binding domain superfamily/Winged helix DNA-binding domain"/>
    <property type="match status" value="1"/>
</dbReference>
<dbReference type="SUPFAM" id="SSF46894">
    <property type="entry name" value="C-terminal effector domain of the bipartite response regulators"/>
    <property type="match status" value="1"/>
</dbReference>
<dbReference type="Pfam" id="PF00486">
    <property type="entry name" value="Trans_reg_C"/>
    <property type="match status" value="1"/>
</dbReference>
<dbReference type="EMBL" id="FQZP01000032">
    <property type="protein sequence ID" value="SHJ21738.1"/>
    <property type="molecule type" value="Genomic_DNA"/>
</dbReference>
<organism evidence="12 13">
    <name type="scientific">Thermoclostridium caenicola</name>
    <dbReference type="NCBI Taxonomy" id="659425"/>
    <lineage>
        <taxon>Bacteria</taxon>
        <taxon>Bacillati</taxon>
        <taxon>Bacillota</taxon>
        <taxon>Clostridia</taxon>
        <taxon>Eubacteriales</taxon>
        <taxon>Oscillospiraceae</taxon>
        <taxon>Thermoclostridium</taxon>
    </lineage>
</organism>
<accession>A0A1M6HHU0</accession>
<evidence type="ECO:0000313" key="12">
    <source>
        <dbReference type="EMBL" id="SHJ21738.1"/>
    </source>
</evidence>